<gene>
    <name evidence="2" type="ORF">M3P21_00615</name>
</gene>
<feature type="transmembrane region" description="Helical" evidence="1">
    <location>
        <begin position="146"/>
        <end position="165"/>
    </location>
</feature>
<evidence type="ECO:0000313" key="2">
    <source>
        <dbReference type="EMBL" id="MCL6282017.1"/>
    </source>
</evidence>
<protein>
    <submittedName>
        <fullName evidence="2">Component of SufBCD complex</fullName>
    </submittedName>
</protein>
<keyword evidence="1" id="KW-1133">Transmembrane helix</keyword>
<dbReference type="Proteomes" id="UP001203880">
    <property type="component" value="Unassembled WGS sequence"/>
</dbReference>
<evidence type="ECO:0000313" key="3">
    <source>
        <dbReference type="Proteomes" id="UP001203880"/>
    </source>
</evidence>
<reference evidence="2" key="1">
    <citation type="submission" date="2022-05" db="EMBL/GenBank/DDBJ databases">
        <authorList>
            <person name="Park J.-S."/>
        </authorList>
    </citation>
    <scope>NUCLEOTIDE SEQUENCE</scope>
    <source>
        <strain evidence="2">2012CJ41-6</strain>
    </source>
</reference>
<organism evidence="2 3">
    <name type="scientific">Ruegeria spongiae</name>
    <dbReference type="NCBI Taxonomy" id="2942209"/>
    <lineage>
        <taxon>Bacteria</taxon>
        <taxon>Pseudomonadati</taxon>
        <taxon>Pseudomonadota</taxon>
        <taxon>Alphaproteobacteria</taxon>
        <taxon>Rhodobacterales</taxon>
        <taxon>Roseobacteraceae</taxon>
        <taxon>Ruegeria</taxon>
    </lineage>
</organism>
<accession>A0ABT0PXY0</accession>
<feature type="transmembrane region" description="Helical" evidence="1">
    <location>
        <begin position="20"/>
        <end position="41"/>
    </location>
</feature>
<feature type="transmembrane region" description="Helical" evidence="1">
    <location>
        <begin position="106"/>
        <end position="125"/>
    </location>
</feature>
<feature type="transmembrane region" description="Helical" evidence="1">
    <location>
        <begin position="78"/>
        <end position="100"/>
    </location>
</feature>
<dbReference type="RefSeq" id="WP_249705960.1">
    <property type="nucleotide sequence ID" value="NZ_JAMFMB010000001.1"/>
</dbReference>
<name>A0ABT0PXY0_9RHOB</name>
<comment type="caution">
    <text evidence="2">The sequence shown here is derived from an EMBL/GenBank/DDBJ whole genome shotgun (WGS) entry which is preliminary data.</text>
</comment>
<keyword evidence="3" id="KW-1185">Reference proteome</keyword>
<proteinExistence type="predicted"/>
<dbReference type="EMBL" id="JAMFMB010000001">
    <property type="protein sequence ID" value="MCL6282017.1"/>
    <property type="molecule type" value="Genomic_DNA"/>
</dbReference>
<sequence length="173" mass="19600">MDWYDSIFEMIDMRSFSNLWFWIGLAVMWSTASHWVMGIPFDMVTRARRLGGQAEHDLNDITRINVNRLLYITDISGLWILAIGCFFLSGMAMLGFFYGIEFAQALFLLGFPMSVVGLVNLATAHKIRAQGAQGRDIARHLNRSRIIIQVIGMISIFVTALWGMYQNLSIGAL</sequence>
<keyword evidence="1" id="KW-0472">Membrane</keyword>
<keyword evidence="1" id="KW-0812">Transmembrane</keyword>
<evidence type="ECO:0000256" key="1">
    <source>
        <dbReference type="SAM" id="Phobius"/>
    </source>
</evidence>